<sequence length="146" mass="16944">MPVWTQISSRWDPHACALIARLESVHLPGDARRTRVKRSRRYLFTTRRSKTSELPEFRVKDTPGFLRHIVLRNQEFRIRGFCYVQAYPFGRDYAIQTGESLYPISTNPLDPSGLYGSRKSQETSHSTRKWSKKNSCTPTRAALNRA</sequence>
<comment type="caution">
    <text evidence="2">The sequence shown here is derived from an EMBL/GenBank/DDBJ whole genome shotgun (WGS) entry which is preliminary data.</text>
</comment>
<feature type="region of interest" description="Disordered" evidence="1">
    <location>
        <begin position="112"/>
        <end position="146"/>
    </location>
</feature>
<keyword evidence="3" id="KW-1185">Reference proteome</keyword>
<protein>
    <submittedName>
        <fullName evidence="2">Uncharacterized protein</fullName>
    </submittedName>
</protein>
<dbReference type="EMBL" id="PGOL01000011">
    <property type="protein sequence ID" value="PKI79309.1"/>
    <property type="molecule type" value="Genomic_DNA"/>
</dbReference>
<gene>
    <name evidence="2" type="ORF">CRG98_000323</name>
</gene>
<reference evidence="2 3" key="1">
    <citation type="submission" date="2017-11" db="EMBL/GenBank/DDBJ databases">
        <title>De-novo sequencing of pomegranate (Punica granatum L.) genome.</title>
        <authorList>
            <person name="Akparov Z."/>
            <person name="Amiraslanov A."/>
            <person name="Hajiyeva S."/>
            <person name="Abbasov M."/>
            <person name="Kaur K."/>
            <person name="Hamwieh A."/>
            <person name="Solovyev V."/>
            <person name="Salamov A."/>
            <person name="Braich B."/>
            <person name="Kosarev P."/>
            <person name="Mahmoud A."/>
            <person name="Hajiyev E."/>
            <person name="Babayeva S."/>
            <person name="Izzatullayeva V."/>
            <person name="Mammadov A."/>
            <person name="Mammadov A."/>
            <person name="Sharifova S."/>
            <person name="Ojaghi J."/>
            <person name="Eynullazada K."/>
            <person name="Bayramov B."/>
            <person name="Abdulazimova A."/>
            <person name="Shahmuradov I."/>
        </authorList>
    </citation>
    <scope>NUCLEOTIDE SEQUENCE [LARGE SCALE GENOMIC DNA]</scope>
    <source>
        <strain evidence="3">cv. AG2017</strain>
        <tissue evidence="2">Leaf</tissue>
    </source>
</reference>
<evidence type="ECO:0000313" key="3">
    <source>
        <dbReference type="Proteomes" id="UP000233551"/>
    </source>
</evidence>
<dbReference type="AlphaFoldDB" id="A0A2I0LF54"/>
<name>A0A2I0LF54_PUNGR</name>
<evidence type="ECO:0000313" key="2">
    <source>
        <dbReference type="EMBL" id="PKI79309.1"/>
    </source>
</evidence>
<organism evidence="2 3">
    <name type="scientific">Punica granatum</name>
    <name type="common">Pomegranate</name>
    <dbReference type="NCBI Taxonomy" id="22663"/>
    <lineage>
        <taxon>Eukaryota</taxon>
        <taxon>Viridiplantae</taxon>
        <taxon>Streptophyta</taxon>
        <taxon>Embryophyta</taxon>
        <taxon>Tracheophyta</taxon>
        <taxon>Spermatophyta</taxon>
        <taxon>Magnoliopsida</taxon>
        <taxon>eudicotyledons</taxon>
        <taxon>Gunneridae</taxon>
        <taxon>Pentapetalae</taxon>
        <taxon>rosids</taxon>
        <taxon>malvids</taxon>
        <taxon>Myrtales</taxon>
        <taxon>Lythraceae</taxon>
        <taxon>Punica</taxon>
    </lineage>
</organism>
<dbReference type="Proteomes" id="UP000233551">
    <property type="component" value="Unassembled WGS sequence"/>
</dbReference>
<accession>A0A2I0LF54</accession>
<evidence type="ECO:0000256" key="1">
    <source>
        <dbReference type="SAM" id="MobiDB-lite"/>
    </source>
</evidence>
<proteinExistence type="predicted"/>